<proteinExistence type="predicted"/>
<evidence type="ECO:0000256" key="1">
    <source>
        <dbReference type="ARBA" id="ARBA00023015"/>
    </source>
</evidence>
<comment type="caution">
    <text evidence="5">The sequence shown here is derived from an EMBL/GenBank/DDBJ whole genome shotgun (WGS) entry which is preliminary data.</text>
</comment>
<evidence type="ECO:0000313" key="5">
    <source>
        <dbReference type="EMBL" id="MDT2536912.1"/>
    </source>
</evidence>
<accession>A0AAW8STM0</accession>
<dbReference type="InterPro" id="IPR028082">
    <property type="entry name" value="Peripla_BP_I"/>
</dbReference>
<dbReference type="InterPro" id="IPR000524">
    <property type="entry name" value="Tscrpt_reg_HTH_GntR"/>
</dbReference>
<dbReference type="PROSITE" id="PS50949">
    <property type="entry name" value="HTH_GNTR"/>
    <property type="match status" value="1"/>
</dbReference>
<dbReference type="SUPFAM" id="SSF53822">
    <property type="entry name" value="Periplasmic binding protein-like I"/>
    <property type="match status" value="1"/>
</dbReference>
<keyword evidence="3" id="KW-0804">Transcription</keyword>
<dbReference type="InterPro" id="IPR036390">
    <property type="entry name" value="WH_DNA-bd_sf"/>
</dbReference>
<dbReference type="RefSeq" id="WP_028021035.1">
    <property type="nucleotide sequence ID" value="NZ_CABLCA010000011.1"/>
</dbReference>
<keyword evidence="2" id="KW-0238">DNA-binding</keyword>
<reference evidence="5" key="1">
    <citation type="submission" date="2023-03" db="EMBL/GenBank/DDBJ databases">
        <authorList>
            <person name="Shen W."/>
            <person name="Cai J."/>
        </authorList>
    </citation>
    <scope>NUCLEOTIDE SEQUENCE</scope>
    <source>
        <strain evidence="5">B646-2</strain>
    </source>
</reference>
<evidence type="ECO:0000259" key="4">
    <source>
        <dbReference type="PROSITE" id="PS50949"/>
    </source>
</evidence>
<sequence>MNQSKYQTIADELKSRILSGEYKENTAIPPELQLQKDYQVSRHTIRQAIALLVNEGFLRKEKGSGTYVDIKYKQENKAPSNNHKTIGVVTTYLSDYIFPSIIRGIEKTLREKGYSLLLASTNNDFQQEKQCIEKMITQGVEGLIVEPTKSNQYNPNLALYVRLREQGIPMVMINAVYEEISAPFICVDDVESGFLATDYLIKNNHKKLLLVTKIDDLQGKYRMKGFIKACEKSGIQFSPEDIITYETETRKTIFDQVQARLKEEPQITGLVCYNDQVASSLIDRLSANGLQIPQELSVIGNDNSALSRIGNVKLTTLNHPKEQMGQDSANWIIEAIEEGREPENILYEPTLIERDSVTPL</sequence>
<name>A0AAW8STM0_9ENTE</name>
<dbReference type="EMBL" id="JARPXM010000001">
    <property type="protein sequence ID" value="MDT2536912.1"/>
    <property type="molecule type" value="Genomic_DNA"/>
</dbReference>
<evidence type="ECO:0000256" key="2">
    <source>
        <dbReference type="ARBA" id="ARBA00023125"/>
    </source>
</evidence>
<evidence type="ECO:0000256" key="3">
    <source>
        <dbReference type="ARBA" id="ARBA00023163"/>
    </source>
</evidence>
<dbReference type="PANTHER" id="PTHR30146">
    <property type="entry name" value="LACI-RELATED TRANSCRIPTIONAL REPRESSOR"/>
    <property type="match status" value="1"/>
</dbReference>
<dbReference type="InterPro" id="IPR033532">
    <property type="entry name" value="AraR_ligand_bind_dom"/>
</dbReference>
<dbReference type="Gene3D" id="3.40.50.2300">
    <property type="match status" value="2"/>
</dbReference>
<dbReference type="Proteomes" id="UP001249240">
    <property type="component" value="Unassembled WGS sequence"/>
</dbReference>
<dbReference type="PRINTS" id="PR00035">
    <property type="entry name" value="HTHGNTR"/>
</dbReference>
<dbReference type="Gene3D" id="1.10.10.10">
    <property type="entry name" value="Winged helix-like DNA-binding domain superfamily/Winged helix DNA-binding domain"/>
    <property type="match status" value="1"/>
</dbReference>
<gene>
    <name evidence="5" type="ORF">P7D78_02145</name>
</gene>
<organism evidence="5 6">
    <name type="scientific">Enterococcus raffinosus</name>
    <dbReference type="NCBI Taxonomy" id="71452"/>
    <lineage>
        <taxon>Bacteria</taxon>
        <taxon>Bacillati</taxon>
        <taxon>Bacillota</taxon>
        <taxon>Bacilli</taxon>
        <taxon>Lactobacillales</taxon>
        <taxon>Enterococcaceae</taxon>
        <taxon>Enterococcus</taxon>
    </lineage>
</organism>
<evidence type="ECO:0000313" key="6">
    <source>
        <dbReference type="Proteomes" id="UP001249240"/>
    </source>
</evidence>
<dbReference type="GO" id="GO:0003700">
    <property type="term" value="F:DNA-binding transcription factor activity"/>
    <property type="evidence" value="ECO:0007669"/>
    <property type="project" value="InterPro"/>
</dbReference>
<dbReference type="CDD" id="cd01541">
    <property type="entry name" value="PBP1_AraR"/>
    <property type="match status" value="1"/>
</dbReference>
<dbReference type="PANTHER" id="PTHR30146:SF150">
    <property type="entry name" value="ARABINOSE METABOLISM TRANSCRIPTIONAL REPRESSOR"/>
    <property type="match status" value="1"/>
</dbReference>
<feature type="domain" description="HTH gntR-type" evidence="4">
    <location>
        <begin position="3"/>
        <end position="71"/>
    </location>
</feature>
<dbReference type="GO" id="GO:0000976">
    <property type="term" value="F:transcription cis-regulatory region binding"/>
    <property type="evidence" value="ECO:0007669"/>
    <property type="project" value="TreeGrafter"/>
</dbReference>
<dbReference type="InterPro" id="IPR001761">
    <property type="entry name" value="Peripla_BP/Lac1_sug-bd_dom"/>
</dbReference>
<dbReference type="CDD" id="cd07377">
    <property type="entry name" value="WHTH_GntR"/>
    <property type="match status" value="1"/>
</dbReference>
<dbReference type="InterPro" id="IPR036388">
    <property type="entry name" value="WH-like_DNA-bd_sf"/>
</dbReference>
<protein>
    <submittedName>
        <fullName evidence="5">GntR family transcriptional regulator</fullName>
    </submittedName>
</protein>
<dbReference type="SMART" id="SM00345">
    <property type="entry name" value="HTH_GNTR"/>
    <property type="match status" value="1"/>
</dbReference>
<dbReference type="AlphaFoldDB" id="A0AAW8STM0"/>
<keyword evidence="1" id="KW-0805">Transcription regulation</keyword>
<dbReference type="SUPFAM" id="SSF46785">
    <property type="entry name" value="Winged helix' DNA-binding domain"/>
    <property type="match status" value="1"/>
</dbReference>
<dbReference type="Pfam" id="PF00392">
    <property type="entry name" value="GntR"/>
    <property type="match status" value="1"/>
</dbReference>
<dbReference type="Pfam" id="PF00532">
    <property type="entry name" value="Peripla_BP_1"/>
    <property type="match status" value="1"/>
</dbReference>